<keyword evidence="4" id="KW-1185">Reference proteome</keyword>
<dbReference type="RefSeq" id="WP_111243755.1">
    <property type="nucleotide sequence ID" value="NZ_AP023358.1"/>
</dbReference>
<dbReference type="AlphaFoldDB" id="A0A2W2DGC5"/>
<evidence type="ECO:0000313" key="3">
    <source>
        <dbReference type="EMBL" id="PZF96226.1"/>
    </source>
</evidence>
<organism evidence="3 4">
    <name type="scientific">Micromonospora endophytica</name>
    <dbReference type="NCBI Taxonomy" id="515350"/>
    <lineage>
        <taxon>Bacteria</taxon>
        <taxon>Bacillati</taxon>
        <taxon>Actinomycetota</taxon>
        <taxon>Actinomycetes</taxon>
        <taxon>Micromonosporales</taxon>
        <taxon>Micromonosporaceae</taxon>
        <taxon>Micromonospora</taxon>
    </lineage>
</organism>
<proteinExistence type="predicted"/>
<evidence type="ECO:0000313" key="4">
    <source>
        <dbReference type="Proteomes" id="UP000248627"/>
    </source>
</evidence>
<comment type="caution">
    <text evidence="3">The sequence shown here is derived from an EMBL/GenBank/DDBJ whole genome shotgun (WGS) entry which is preliminary data.</text>
</comment>
<dbReference type="PANTHER" id="PTHR34215:SF1">
    <property type="entry name" value="YLXR DOMAIN-CONTAINING PROTEIN"/>
    <property type="match status" value="1"/>
</dbReference>
<accession>A0A2W2DGC5</accession>
<name>A0A2W2DGC5_9ACTN</name>
<evidence type="ECO:0000259" key="2">
    <source>
        <dbReference type="Pfam" id="PF04296"/>
    </source>
</evidence>
<dbReference type="InterPro" id="IPR037465">
    <property type="entry name" value="YlxR"/>
</dbReference>
<protein>
    <submittedName>
        <fullName evidence="3">DUF448 domain-containing protein</fullName>
    </submittedName>
</protein>
<dbReference type="SUPFAM" id="SSF64376">
    <property type="entry name" value="YlxR-like"/>
    <property type="match status" value="1"/>
</dbReference>
<feature type="region of interest" description="Disordered" evidence="1">
    <location>
        <begin position="1"/>
        <end position="28"/>
    </location>
</feature>
<dbReference type="Pfam" id="PF04296">
    <property type="entry name" value="YlxR"/>
    <property type="match status" value="1"/>
</dbReference>
<sequence length="134" mass="14714">MRNRPGPPFGRVLIRSGNRAARSRAARGRLPPVARRAWPERTCVGCRQRVPASELLRIVAVEDEAGLALRPDPIRRLPGRGANMHPDPACFAQAVRRRAFGRALRLAGVPDDGALAEYLTRQPPRPATRSGEGR</sequence>
<dbReference type="OrthoDB" id="5244965at2"/>
<dbReference type="InterPro" id="IPR007393">
    <property type="entry name" value="YlxR_dom"/>
</dbReference>
<dbReference type="InterPro" id="IPR035931">
    <property type="entry name" value="YlxR-like_sf"/>
</dbReference>
<dbReference type="Gene3D" id="3.30.1230.10">
    <property type="entry name" value="YlxR-like"/>
    <property type="match status" value="1"/>
</dbReference>
<feature type="region of interest" description="Disordered" evidence="1">
    <location>
        <begin position="115"/>
        <end position="134"/>
    </location>
</feature>
<feature type="domain" description="YlxR" evidence="2">
    <location>
        <begin position="41"/>
        <end position="113"/>
    </location>
</feature>
<reference evidence="3 4" key="1">
    <citation type="submission" date="2018-01" db="EMBL/GenBank/DDBJ databases">
        <title>Draft genome sequence of Jishengella endophytica.</title>
        <authorList>
            <person name="Sahin N."/>
            <person name="Ay H."/>
            <person name="Saygin H."/>
        </authorList>
    </citation>
    <scope>NUCLEOTIDE SEQUENCE [LARGE SCALE GENOMIC DNA]</scope>
    <source>
        <strain evidence="3 4">DSM 45430</strain>
    </source>
</reference>
<dbReference type="PANTHER" id="PTHR34215">
    <property type="entry name" value="BLL0784 PROTEIN"/>
    <property type="match status" value="1"/>
</dbReference>
<dbReference type="EMBL" id="POTX01000081">
    <property type="protein sequence ID" value="PZF96226.1"/>
    <property type="molecule type" value="Genomic_DNA"/>
</dbReference>
<gene>
    <name evidence="3" type="ORF">C1I93_14195</name>
</gene>
<evidence type="ECO:0000256" key="1">
    <source>
        <dbReference type="SAM" id="MobiDB-lite"/>
    </source>
</evidence>
<dbReference type="Proteomes" id="UP000248627">
    <property type="component" value="Unassembled WGS sequence"/>
</dbReference>